<evidence type="ECO:0000256" key="1">
    <source>
        <dbReference type="PROSITE-ProRule" id="PRU00076"/>
    </source>
</evidence>
<dbReference type="EMBL" id="KZ269978">
    <property type="protein sequence ID" value="OZC12304.1"/>
    <property type="molecule type" value="Genomic_DNA"/>
</dbReference>
<evidence type="ECO:0000313" key="5">
    <source>
        <dbReference type="Proteomes" id="UP000242913"/>
    </source>
</evidence>
<sequence>MCQKFLILFVIKYFYQILAEPTKRTNEAIHFCDPSIPNDCGFEGKCIRQLNGNRCRCPIGRMGIMCRRKWNLKFEKNSKKILHIRNLK</sequence>
<evidence type="ECO:0000259" key="3">
    <source>
        <dbReference type="PROSITE" id="PS50026"/>
    </source>
</evidence>
<keyword evidence="5" id="KW-1185">Reference proteome</keyword>
<evidence type="ECO:0000313" key="4">
    <source>
        <dbReference type="EMBL" id="OZC12304.1"/>
    </source>
</evidence>
<dbReference type="PROSITE" id="PS00022">
    <property type="entry name" value="EGF_1"/>
    <property type="match status" value="1"/>
</dbReference>
<dbReference type="Proteomes" id="UP000242913">
    <property type="component" value="Unassembled WGS sequence"/>
</dbReference>
<organism evidence="4 5">
    <name type="scientific">Onchocerca flexuosa</name>
    <dbReference type="NCBI Taxonomy" id="387005"/>
    <lineage>
        <taxon>Eukaryota</taxon>
        <taxon>Metazoa</taxon>
        <taxon>Ecdysozoa</taxon>
        <taxon>Nematoda</taxon>
        <taxon>Chromadorea</taxon>
        <taxon>Rhabditida</taxon>
        <taxon>Spirurina</taxon>
        <taxon>Spiruromorpha</taxon>
        <taxon>Filarioidea</taxon>
        <taxon>Onchocercidae</taxon>
        <taxon>Onchocerca</taxon>
    </lineage>
</organism>
<dbReference type="OrthoDB" id="58529at2759"/>
<name>A0A238C4K2_9BILA</name>
<dbReference type="SUPFAM" id="SSF57196">
    <property type="entry name" value="EGF/Laminin"/>
    <property type="match status" value="1"/>
</dbReference>
<dbReference type="PROSITE" id="PS50026">
    <property type="entry name" value="EGF_3"/>
    <property type="match status" value="1"/>
</dbReference>
<keyword evidence="1" id="KW-1015">Disulfide bond</keyword>
<feature type="domain" description="EGF-like" evidence="3">
    <location>
        <begin position="28"/>
        <end position="67"/>
    </location>
</feature>
<dbReference type="InterPro" id="IPR000742">
    <property type="entry name" value="EGF"/>
</dbReference>
<comment type="caution">
    <text evidence="1">Lacks conserved residue(s) required for the propagation of feature annotation.</text>
</comment>
<keyword evidence="1" id="KW-0245">EGF-like domain</keyword>
<feature type="signal peptide" evidence="2">
    <location>
        <begin position="1"/>
        <end position="19"/>
    </location>
</feature>
<proteinExistence type="predicted"/>
<protein>
    <recommendedName>
        <fullName evidence="3">EGF-like domain-containing protein</fullName>
    </recommendedName>
</protein>
<evidence type="ECO:0000256" key="2">
    <source>
        <dbReference type="SAM" id="SignalP"/>
    </source>
</evidence>
<reference evidence="4 5" key="1">
    <citation type="submission" date="2015-12" db="EMBL/GenBank/DDBJ databases">
        <title>Draft genome of the nematode, Onchocerca flexuosa.</title>
        <authorList>
            <person name="Mitreva M."/>
        </authorList>
    </citation>
    <scope>NUCLEOTIDE SEQUENCE [LARGE SCALE GENOMIC DNA]</scope>
    <source>
        <strain evidence="4">Red Deer</strain>
    </source>
</reference>
<feature type="disulfide bond" evidence="1">
    <location>
        <begin position="57"/>
        <end position="66"/>
    </location>
</feature>
<keyword evidence="2" id="KW-0732">Signal</keyword>
<accession>A0A238C4K2</accession>
<gene>
    <name evidence="4" type="ORF">X798_00826</name>
</gene>
<dbReference type="AlphaFoldDB" id="A0A238C4K2"/>
<feature type="chain" id="PRO_5012195659" description="EGF-like domain-containing protein" evidence="2">
    <location>
        <begin position="20"/>
        <end position="88"/>
    </location>
</feature>